<dbReference type="Gene3D" id="1.10.340.70">
    <property type="match status" value="1"/>
</dbReference>
<evidence type="ECO:0000313" key="2">
    <source>
        <dbReference type="EMBL" id="WMV09417.1"/>
    </source>
</evidence>
<proteinExistence type="predicted"/>
<evidence type="ECO:0000313" key="3">
    <source>
        <dbReference type="Proteomes" id="UP001234989"/>
    </source>
</evidence>
<feature type="non-terminal residue" evidence="2">
    <location>
        <position position="1"/>
    </location>
</feature>
<dbReference type="EMBL" id="CP133612">
    <property type="protein sequence ID" value="WMV09417.1"/>
    <property type="molecule type" value="Genomic_DNA"/>
</dbReference>
<organism evidence="2 3">
    <name type="scientific">Solanum verrucosum</name>
    <dbReference type="NCBI Taxonomy" id="315347"/>
    <lineage>
        <taxon>Eukaryota</taxon>
        <taxon>Viridiplantae</taxon>
        <taxon>Streptophyta</taxon>
        <taxon>Embryophyta</taxon>
        <taxon>Tracheophyta</taxon>
        <taxon>Spermatophyta</taxon>
        <taxon>Magnoliopsida</taxon>
        <taxon>eudicotyledons</taxon>
        <taxon>Gunneridae</taxon>
        <taxon>Pentapetalae</taxon>
        <taxon>asterids</taxon>
        <taxon>lamiids</taxon>
        <taxon>Solanales</taxon>
        <taxon>Solanaceae</taxon>
        <taxon>Solanoideae</taxon>
        <taxon>Solaneae</taxon>
        <taxon>Solanum</taxon>
    </lineage>
</organism>
<dbReference type="Proteomes" id="UP001234989">
    <property type="component" value="Chromosome 1"/>
</dbReference>
<protein>
    <recommendedName>
        <fullName evidence="1">Integrase zinc-binding domain-containing protein</fullName>
    </recommendedName>
</protein>
<gene>
    <name evidence="2" type="ORF">MTR67_002802</name>
</gene>
<reference evidence="2" key="1">
    <citation type="submission" date="2023-08" db="EMBL/GenBank/DDBJ databases">
        <title>A de novo genome assembly of Solanum verrucosum Schlechtendal, a Mexican diploid species geographically isolated from the other diploid A-genome species in potato relatives.</title>
        <authorList>
            <person name="Hosaka K."/>
        </authorList>
    </citation>
    <scope>NUCLEOTIDE SEQUENCE</scope>
    <source>
        <tissue evidence="2">Young leaves</tissue>
    </source>
</reference>
<dbReference type="AlphaFoldDB" id="A0AAF0PRB5"/>
<name>A0AAF0PRB5_SOLVR</name>
<dbReference type="Pfam" id="PF17921">
    <property type="entry name" value="Integrase_H2C2"/>
    <property type="match status" value="1"/>
</dbReference>
<feature type="domain" description="Integrase zinc-binding" evidence="1">
    <location>
        <begin position="64"/>
        <end position="96"/>
    </location>
</feature>
<keyword evidence="3" id="KW-1185">Reference proteome</keyword>
<accession>A0AAF0PRB5</accession>
<evidence type="ECO:0000259" key="1">
    <source>
        <dbReference type="Pfam" id="PF17921"/>
    </source>
</evidence>
<sequence length="96" mass="11045">ENHIKELVRDILILARLDAKAKQGLDPTLVKLKEAVLKKSVEAFSQMGDGEFRYHGRLCVPNADDLREQILLEAHSSWYSIHPGATKMYHDLREIY</sequence>
<dbReference type="InterPro" id="IPR041588">
    <property type="entry name" value="Integrase_H2C2"/>
</dbReference>